<dbReference type="EMBL" id="CP014242">
    <property type="protein sequence ID" value="AMD18889.1"/>
    <property type="molecule type" value="Genomic_DNA"/>
</dbReference>
<evidence type="ECO:0000256" key="5">
    <source>
        <dbReference type="RuleBase" id="RU364132"/>
    </source>
</evidence>
<protein>
    <recommendedName>
        <fullName evidence="5">Ribosome biogenesis regulatory protein</fullName>
    </recommendedName>
</protein>
<comment type="similarity">
    <text evidence="2 5">Belongs to the RRS1 family.</text>
</comment>
<proteinExistence type="inferred from homology"/>
<dbReference type="GeneID" id="28722074"/>
<comment type="subcellular location">
    <subcellularLocation>
        <location evidence="1 5">Nucleus</location>
    </subcellularLocation>
</comment>
<dbReference type="GO" id="GO:0042254">
    <property type="term" value="P:ribosome biogenesis"/>
    <property type="evidence" value="ECO:0007669"/>
    <property type="project" value="UniProtKB-KW"/>
</dbReference>
<accession>A0A120K105</accession>
<sequence length="200" mass="22609">MSSDNKDLNSLPVTVQKLIPVSYDLGNLTVFDSNVLDRNDLDSSNSKREEHIKSTTRDNVQLLIGQILSLPIKTTTEGNATNGQSSSITLIKLPEPISELPREKPLPKPKAPTKWELFAAKKNIKPKAKSGKMVFDDATGEWVPKWGYKGINKKLDDQWLVEVDDKNKGTENELVDPRSLDRAERKKLIKKHQLQQKRNL</sequence>
<organism evidence="6 7">
    <name type="scientific">Eremothecium sinecaudum</name>
    <dbReference type="NCBI Taxonomy" id="45286"/>
    <lineage>
        <taxon>Eukaryota</taxon>
        <taxon>Fungi</taxon>
        <taxon>Dikarya</taxon>
        <taxon>Ascomycota</taxon>
        <taxon>Saccharomycotina</taxon>
        <taxon>Saccharomycetes</taxon>
        <taxon>Saccharomycetales</taxon>
        <taxon>Saccharomycetaceae</taxon>
        <taxon>Eremothecium</taxon>
    </lineage>
</organism>
<comment type="function">
    <text evidence="5">Involved in ribosomal large subunit assembly.</text>
</comment>
<name>A0A120K105_9SACH</name>
<reference evidence="6 7" key="1">
    <citation type="submission" date="2016-01" db="EMBL/GenBank/DDBJ databases">
        <title>Genome sequence of the yeast Holleya sinecauda.</title>
        <authorList>
            <person name="Dietrich F.S."/>
        </authorList>
    </citation>
    <scope>NUCLEOTIDE SEQUENCE [LARGE SCALE GENOMIC DNA]</scope>
    <source>
        <strain evidence="6 7">ATCC 58844</strain>
    </source>
</reference>
<dbReference type="InterPro" id="IPR007023">
    <property type="entry name" value="Ribosom_reg"/>
</dbReference>
<gene>
    <name evidence="6" type="ORF">AW171_hschr2412</name>
</gene>
<dbReference type="RefSeq" id="XP_017985885.1">
    <property type="nucleotide sequence ID" value="XM_018130019.1"/>
</dbReference>
<dbReference type="GO" id="GO:0005634">
    <property type="term" value="C:nucleus"/>
    <property type="evidence" value="ECO:0007669"/>
    <property type="project" value="UniProtKB-SubCell"/>
</dbReference>
<evidence type="ECO:0000313" key="7">
    <source>
        <dbReference type="Proteomes" id="UP000243052"/>
    </source>
</evidence>
<dbReference type="OrthoDB" id="28455at2759"/>
<evidence type="ECO:0000256" key="4">
    <source>
        <dbReference type="ARBA" id="ARBA00023242"/>
    </source>
</evidence>
<dbReference type="AlphaFoldDB" id="A0A120K105"/>
<evidence type="ECO:0000256" key="1">
    <source>
        <dbReference type="ARBA" id="ARBA00004123"/>
    </source>
</evidence>
<keyword evidence="4 5" id="KW-0539">Nucleus</keyword>
<evidence type="ECO:0000313" key="6">
    <source>
        <dbReference type="EMBL" id="AMD18889.1"/>
    </source>
</evidence>
<dbReference type="STRING" id="45286.A0A120K105"/>
<dbReference type="Pfam" id="PF04939">
    <property type="entry name" value="RRS1"/>
    <property type="match status" value="1"/>
</dbReference>
<keyword evidence="3 5" id="KW-0690">Ribosome biogenesis</keyword>
<dbReference type="Proteomes" id="UP000243052">
    <property type="component" value="Chromosome ii"/>
</dbReference>
<evidence type="ECO:0000256" key="2">
    <source>
        <dbReference type="ARBA" id="ARBA00010077"/>
    </source>
</evidence>
<evidence type="ECO:0000256" key="3">
    <source>
        <dbReference type="ARBA" id="ARBA00022517"/>
    </source>
</evidence>
<keyword evidence="7" id="KW-1185">Reference proteome</keyword>